<dbReference type="AlphaFoldDB" id="K0SFR6"/>
<feature type="compositionally biased region" description="Basic and acidic residues" evidence="1">
    <location>
        <begin position="1"/>
        <end position="40"/>
    </location>
</feature>
<reference evidence="2 3" key="1">
    <citation type="journal article" date="2012" name="Genome Biol.">
        <title>Genome and low-iron response of an oceanic diatom adapted to chronic iron limitation.</title>
        <authorList>
            <person name="Lommer M."/>
            <person name="Specht M."/>
            <person name="Roy A.S."/>
            <person name="Kraemer L."/>
            <person name="Andreson R."/>
            <person name="Gutowska M.A."/>
            <person name="Wolf J."/>
            <person name="Bergner S.V."/>
            <person name="Schilhabel M.B."/>
            <person name="Klostermeier U.C."/>
            <person name="Beiko R.G."/>
            <person name="Rosenstiel P."/>
            <person name="Hippler M."/>
            <person name="Laroche J."/>
        </authorList>
    </citation>
    <scope>NUCLEOTIDE SEQUENCE [LARGE SCALE GENOMIC DNA]</scope>
    <source>
        <strain evidence="2 3">CCMP1005</strain>
    </source>
</reference>
<comment type="caution">
    <text evidence="2">The sequence shown here is derived from an EMBL/GenBank/DDBJ whole genome shotgun (WGS) entry which is preliminary data.</text>
</comment>
<dbReference type="Proteomes" id="UP000266841">
    <property type="component" value="Unassembled WGS sequence"/>
</dbReference>
<evidence type="ECO:0000313" key="2">
    <source>
        <dbReference type="EMBL" id="EJK59746.1"/>
    </source>
</evidence>
<keyword evidence="3" id="KW-1185">Reference proteome</keyword>
<dbReference type="EMBL" id="AGNL01022398">
    <property type="protein sequence ID" value="EJK59746.1"/>
    <property type="molecule type" value="Genomic_DNA"/>
</dbReference>
<dbReference type="OrthoDB" id="46996at2759"/>
<protein>
    <submittedName>
        <fullName evidence="2">Uncharacterized protein</fullName>
    </submittedName>
</protein>
<proteinExistence type="predicted"/>
<accession>K0SFR6</accession>
<feature type="region of interest" description="Disordered" evidence="1">
    <location>
        <begin position="1"/>
        <end position="83"/>
    </location>
</feature>
<dbReference type="eggNOG" id="ENOG502TAQI">
    <property type="taxonomic scope" value="Eukaryota"/>
</dbReference>
<evidence type="ECO:0000256" key="1">
    <source>
        <dbReference type="SAM" id="MobiDB-lite"/>
    </source>
</evidence>
<feature type="compositionally biased region" description="Acidic residues" evidence="1">
    <location>
        <begin position="61"/>
        <end position="71"/>
    </location>
</feature>
<name>K0SFR6_THAOC</name>
<gene>
    <name evidence="2" type="ORF">THAOC_19990</name>
</gene>
<sequence>MSEQRRPADNEDNAHFGEERRTADEPIESSDRGEEQHSSEDTTCENDEARRTIPDPTGDGASDDSAIDEEHEGPVAPEVGPGRLVETRRILSVRTQHESLALRACFKSQIQLGEKKSVRFDKLTVREYPIVIGDSPSTSRGVPLTLGWEYEPECHIDLDTYESTRVPGGECERRTKYELRVPSKQREEMLGNAGFSKKEMRDAVERLAADKQVVPAQLWKDEKN</sequence>
<organism evidence="2 3">
    <name type="scientific">Thalassiosira oceanica</name>
    <name type="common">Marine diatom</name>
    <dbReference type="NCBI Taxonomy" id="159749"/>
    <lineage>
        <taxon>Eukaryota</taxon>
        <taxon>Sar</taxon>
        <taxon>Stramenopiles</taxon>
        <taxon>Ochrophyta</taxon>
        <taxon>Bacillariophyta</taxon>
        <taxon>Coscinodiscophyceae</taxon>
        <taxon>Thalassiosirophycidae</taxon>
        <taxon>Thalassiosirales</taxon>
        <taxon>Thalassiosiraceae</taxon>
        <taxon>Thalassiosira</taxon>
    </lineage>
</organism>
<evidence type="ECO:0000313" key="3">
    <source>
        <dbReference type="Proteomes" id="UP000266841"/>
    </source>
</evidence>